<sequence>MEEHGQLLKEHGVRFDRIDERFDRLEENQESFERVVKANFDRLEKQMSDLCGHMKHALDEIKLLRIDGEVMKRSIGDLYEHQEVHDLRIKEVKARIDLLVVEEKRRA</sequence>
<dbReference type="Proteomes" id="UP000195437">
    <property type="component" value="Chromosome"/>
</dbReference>
<dbReference type="KEGG" id="tum:CBW65_07030"/>
<organism evidence="1 2">
    <name type="scientific">Tumebacillus avium</name>
    <dbReference type="NCBI Taxonomy" id="1903704"/>
    <lineage>
        <taxon>Bacteria</taxon>
        <taxon>Bacillati</taxon>
        <taxon>Bacillota</taxon>
        <taxon>Bacilli</taxon>
        <taxon>Bacillales</taxon>
        <taxon>Alicyclobacillaceae</taxon>
        <taxon>Tumebacillus</taxon>
    </lineage>
</organism>
<evidence type="ECO:0000313" key="1">
    <source>
        <dbReference type="EMBL" id="ARU60879.1"/>
    </source>
</evidence>
<proteinExistence type="predicted"/>
<dbReference type="AlphaFoldDB" id="A0A1Y0ILG4"/>
<accession>A0A1Y0ILG4</accession>
<reference evidence="2" key="1">
    <citation type="submission" date="2017-05" db="EMBL/GenBank/DDBJ databases">
        <authorList>
            <person name="Sung H."/>
        </authorList>
    </citation>
    <scope>NUCLEOTIDE SEQUENCE [LARGE SCALE GENOMIC DNA]</scope>
    <source>
        <strain evidence="2">AR23208</strain>
    </source>
</reference>
<keyword evidence="2" id="KW-1185">Reference proteome</keyword>
<dbReference type="EMBL" id="CP021434">
    <property type="protein sequence ID" value="ARU60879.1"/>
    <property type="molecule type" value="Genomic_DNA"/>
</dbReference>
<evidence type="ECO:0000313" key="2">
    <source>
        <dbReference type="Proteomes" id="UP000195437"/>
    </source>
</evidence>
<name>A0A1Y0ILG4_9BACL</name>
<protein>
    <submittedName>
        <fullName evidence="1">Uncharacterized protein</fullName>
    </submittedName>
</protein>
<gene>
    <name evidence="1" type="ORF">CBW65_07030</name>
</gene>